<reference evidence="3" key="1">
    <citation type="submission" date="2015-11" db="EMBL/GenBank/DDBJ databases">
        <authorList>
            <person name="Kumar R."/>
            <person name="Singh D."/>
            <person name="Swarnkar M.K."/>
            <person name="Singh A.K."/>
            <person name="Kumar S."/>
        </authorList>
    </citation>
    <scope>NUCLEOTIDE SEQUENCE [LARGE SCALE GENOMIC DNA]</scope>
    <source>
        <strain evidence="3">ERGS4:06</strain>
    </source>
</reference>
<evidence type="ECO:0000256" key="1">
    <source>
        <dbReference type="SAM" id="MobiDB-lite"/>
    </source>
</evidence>
<dbReference type="AlphaFoldDB" id="A0A0S2M365"/>
<gene>
    <name evidence="2" type="ORF">AS189_00165</name>
</gene>
<evidence type="ECO:0000313" key="2">
    <source>
        <dbReference type="EMBL" id="ALO68218.1"/>
    </source>
</evidence>
<protein>
    <submittedName>
        <fullName evidence="2">Methylase</fullName>
    </submittedName>
</protein>
<dbReference type="Proteomes" id="UP000059574">
    <property type="component" value="Chromosome"/>
</dbReference>
<dbReference type="GO" id="GO:0032259">
    <property type="term" value="P:methylation"/>
    <property type="evidence" value="ECO:0007669"/>
    <property type="project" value="UniProtKB-KW"/>
</dbReference>
<reference evidence="2 3" key="2">
    <citation type="journal article" date="2016" name="J. Biotechnol.">
        <title>Complete genome sequence of Arthrobacter alpinus ERGS4:06, a yellow pigmented bacterium tolerant to cold and radiations isolated from Sikkim Himalaya.</title>
        <authorList>
            <person name="Kumar R."/>
            <person name="Singh D."/>
            <person name="Swarnkar M.K."/>
            <person name="Singh A.K."/>
            <person name="Kumar S."/>
        </authorList>
    </citation>
    <scope>NUCLEOTIDE SEQUENCE [LARGE SCALE GENOMIC DNA]</scope>
    <source>
        <strain evidence="2 3">ERGS4:06</strain>
    </source>
</reference>
<dbReference type="InterPro" id="IPR029063">
    <property type="entry name" value="SAM-dependent_MTases_sf"/>
</dbReference>
<keyword evidence="2" id="KW-0808">Transferase</keyword>
<dbReference type="SUPFAM" id="SSF53335">
    <property type="entry name" value="S-adenosyl-L-methionine-dependent methyltransferases"/>
    <property type="match status" value="1"/>
</dbReference>
<dbReference type="EMBL" id="CP013200">
    <property type="protein sequence ID" value="ALO68218.1"/>
    <property type="molecule type" value="Genomic_DNA"/>
</dbReference>
<organism evidence="2 3">
    <name type="scientific">Arthrobacter alpinus</name>
    <dbReference type="NCBI Taxonomy" id="656366"/>
    <lineage>
        <taxon>Bacteria</taxon>
        <taxon>Bacillati</taxon>
        <taxon>Actinomycetota</taxon>
        <taxon>Actinomycetes</taxon>
        <taxon>Micrococcales</taxon>
        <taxon>Micrococcaceae</taxon>
        <taxon>Arthrobacter</taxon>
    </lineage>
</organism>
<dbReference type="GO" id="GO:0008168">
    <property type="term" value="F:methyltransferase activity"/>
    <property type="evidence" value="ECO:0007669"/>
    <property type="project" value="UniProtKB-KW"/>
</dbReference>
<evidence type="ECO:0000313" key="3">
    <source>
        <dbReference type="Proteomes" id="UP000059574"/>
    </source>
</evidence>
<keyword evidence="2" id="KW-0489">Methyltransferase</keyword>
<dbReference type="OrthoDB" id="5498854at2"/>
<feature type="region of interest" description="Disordered" evidence="1">
    <location>
        <begin position="1"/>
        <end position="36"/>
    </location>
</feature>
<proteinExistence type="predicted"/>
<dbReference type="Gene3D" id="3.40.50.150">
    <property type="entry name" value="Vaccinia Virus protein VP39"/>
    <property type="match status" value="1"/>
</dbReference>
<accession>A0A0S2M365</accession>
<name>A0A0S2M365_9MICC</name>
<dbReference type="RefSeq" id="WP_062292638.1">
    <property type="nucleotide sequence ID" value="NZ_CP013200.1"/>
</dbReference>
<sequence length="288" mass="31964">MVQRAQRVKAASSDPAVRAARQRNKPFGNVTRGTTNPNRLRRVDRWLAGPQAWRLRTENNPLVVDLGYGGSPATAVELYSRIHAVCPSAHVTGIEIEPERVRIAKPLEHDGLDFRVGGFEIPVPGKATMVRAFNVLRQYDEADVRLIWATVCSRLTTQGIFVDGTCDEIGRRSTWVALGVEGPQSLTVSLRFGGFELPSDVAERLPKALIHHNMPGEKIHGFLQAMDKHWLSGAQLASFGNRQRWLRMCQAMYDDGWPVVRAPSRWRLGELTVAWAAVDPAATINVTG</sequence>